<evidence type="ECO:0000256" key="1">
    <source>
        <dbReference type="SAM" id="MobiDB-lite"/>
    </source>
</evidence>
<keyword evidence="3" id="KW-1185">Reference proteome</keyword>
<gene>
    <name evidence="2" type="ORF">CHILSU_LOCUS7416</name>
</gene>
<evidence type="ECO:0000313" key="3">
    <source>
        <dbReference type="Proteomes" id="UP001153292"/>
    </source>
</evidence>
<dbReference type="Proteomes" id="UP001153292">
    <property type="component" value="Chromosome 27"/>
</dbReference>
<reference evidence="2" key="1">
    <citation type="submission" date="2021-12" db="EMBL/GenBank/DDBJ databases">
        <authorList>
            <person name="King R."/>
        </authorList>
    </citation>
    <scope>NUCLEOTIDE SEQUENCE</scope>
</reference>
<organism evidence="2 3">
    <name type="scientific">Chilo suppressalis</name>
    <name type="common">Asiatic rice borer moth</name>
    <dbReference type="NCBI Taxonomy" id="168631"/>
    <lineage>
        <taxon>Eukaryota</taxon>
        <taxon>Metazoa</taxon>
        <taxon>Ecdysozoa</taxon>
        <taxon>Arthropoda</taxon>
        <taxon>Hexapoda</taxon>
        <taxon>Insecta</taxon>
        <taxon>Pterygota</taxon>
        <taxon>Neoptera</taxon>
        <taxon>Endopterygota</taxon>
        <taxon>Lepidoptera</taxon>
        <taxon>Glossata</taxon>
        <taxon>Ditrysia</taxon>
        <taxon>Pyraloidea</taxon>
        <taxon>Crambidae</taxon>
        <taxon>Crambinae</taxon>
        <taxon>Chilo</taxon>
    </lineage>
</organism>
<feature type="compositionally biased region" description="Low complexity" evidence="1">
    <location>
        <begin position="73"/>
        <end position="92"/>
    </location>
</feature>
<accession>A0ABN8B938</accession>
<proteinExistence type="predicted"/>
<evidence type="ECO:0000313" key="2">
    <source>
        <dbReference type="EMBL" id="CAH0404106.1"/>
    </source>
</evidence>
<feature type="region of interest" description="Disordered" evidence="1">
    <location>
        <begin position="70"/>
        <end position="92"/>
    </location>
</feature>
<sequence>MLVDEMPRSFVKKNNSYSHYPLKKRPVHVLYEESSESVKDVIIDVVTDDIPEPENLSTKPEDLSRISEKYRSTKSISRSPSPTTISQQSSSPVRLIPVQPTLHQHLYPSKPITPPGTLSIISTLVARTCISVITTSTSTSFDLFNDSATNRQIFLGQLKSRALYLISNVFTRIWTSQVTTSSHPRRFIITRK</sequence>
<protein>
    <submittedName>
        <fullName evidence="2">Uncharacterized protein</fullName>
    </submittedName>
</protein>
<dbReference type="EMBL" id="OU963920">
    <property type="protein sequence ID" value="CAH0404106.1"/>
    <property type="molecule type" value="Genomic_DNA"/>
</dbReference>
<name>A0ABN8B938_CHISP</name>